<feature type="domain" description="EF-hand" evidence="13">
    <location>
        <begin position="81"/>
        <end position="116"/>
    </location>
</feature>
<dbReference type="Proteomes" id="UP000039865">
    <property type="component" value="Unassembled WGS sequence"/>
</dbReference>
<evidence type="ECO:0000256" key="11">
    <source>
        <dbReference type="SAM" id="Coils"/>
    </source>
</evidence>
<gene>
    <name evidence="14" type="primary">Contig17886.g19013</name>
    <name evidence="14" type="ORF">STYLEM_11824</name>
</gene>
<evidence type="ECO:0000313" key="14">
    <source>
        <dbReference type="EMBL" id="CDW82789.1"/>
    </source>
</evidence>
<evidence type="ECO:0000256" key="7">
    <source>
        <dbReference type="ARBA" id="ARBA00023179"/>
    </source>
</evidence>
<keyword evidence="11" id="KW-0175">Coiled coil</keyword>
<dbReference type="SUPFAM" id="SSF47473">
    <property type="entry name" value="EF-hand"/>
    <property type="match status" value="1"/>
</dbReference>
<dbReference type="PROSITE" id="PS00018">
    <property type="entry name" value="EF_HAND_1"/>
    <property type="match status" value="2"/>
</dbReference>
<organism evidence="14 15">
    <name type="scientific">Stylonychia lemnae</name>
    <name type="common">Ciliate</name>
    <dbReference type="NCBI Taxonomy" id="5949"/>
    <lineage>
        <taxon>Eukaryota</taxon>
        <taxon>Sar</taxon>
        <taxon>Alveolata</taxon>
        <taxon>Ciliophora</taxon>
        <taxon>Intramacronucleata</taxon>
        <taxon>Spirotrichea</taxon>
        <taxon>Stichotrichia</taxon>
        <taxon>Sporadotrichida</taxon>
        <taxon>Oxytrichidae</taxon>
        <taxon>Stylonychinae</taxon>
        <taxon>Stylonychia</taxon>
    </lineage>
</organism>
<keyword evidence="7" id="KW-0514">Muscle protein</keyword>
<reference evidence="14 15" key="1">
    <citation type="submission" date="2014-06" db="EMBL/GenBank/DDBJ databases">
        <authorList>
            <person name="Swart Estienne"/>
        </authorList>
    </citation>
    <scope>NUCLEOTIDE SEQUENCE [LARGE SCALE GENOMIC DNA]</scope>
    <source>
        <strain evidence="14 15">130c</strain>
    </source>
</reference>
<feature type="coiled-coil region" evidence="11">
    <location>
        <begin position="209"/>
        <end position="280"/>
    </location>
</feature>
<keyword evidence="15" id="KW-1185">Reference proteome</keyword>
<dbReference type="GO" id="GO:0005509">
    <property type="term" value="F:calcium ion binding"/>
    <property type="evidence" value="ECO:0007669"/>
    <property type="project" value="InterPro"/>
</dbReference>
<evidence type="ECO:0000256" key="1">
    <source>
        <dbReference type="ARBA" id="ARBA00004245"/>
    </source>
</evidence>
<dbReference type="EMBL" id="CCKQ01011248">
    <property type="protein sequence ID" value="CDW82789.1"/>
    <property type="molecule type" value="Genomic_DNA"/>
</dbReference>
<dbReference type="InParanoid" id="A0A078AKQ0"/>
<evidence type="ECO:0000256" key="6">
    <source>
        <dbReference type="ARBA" id="ARBA00022837"/>
    </source>
</evidence>
<dbReference type="AlphaFoldDB" id="A0A078AKQ0"/>
<keyword evidence="4" id="KW-0479">Metal-binding</keyword>
<feature type="coiled-coil region" evidence="11">
    <location>
        <begin position="413"/>
        <end position="454"/>
    </location>
</feature>
<dbReference type="PANTHER" id="PTHR23048">
    <property type="entry name" value="MYOSIN LIGHT CHAIN 1, 3"/>
    <property type="match status" value="1"/>
</dbReference>
<dbReference type="InterPro" id="IPR018247">
    <property type="entry name" value="EF_Hand_1_Ca_BS"/>
</dbReference>
<dbReference type="Pfam" id="PF13499">
    <property type="entry name" value="EF-hand_7"/>
    <property type="match status" value="2"/>
</dbReference>
<keyword evidence="8" id="KW-0206">Cytoskeleton</keyword>
<proteinExistence type="inferred from homology"/>
<feature type="domain" description="EF-hand" evidence="13">
    <location>
        <begin position="8"/>
        <end position="43"/>
    </location>
</feature>
<comment type="similarity">
    <text evidence="2">Belongs to the centrin family.</text>
</comment>
<dbReference type="FunFam" id="1.10.238.10:FF:000178">
    <property type="entry name" value="Calmodulin-2 A"/>
    <property type="match status" value="1"/>
</dbReference>
<protein>
    <submittedName>
        <fullName evidence="14">Calmodulin</fullName>
    </submittedName>
</protein>
<sequence>MSHNFSEGQRAEFQAAFDFFDKNGDKQISAKELGVVMKNIGQHITEQELNQMILEADEDGSGTIDFDEFLTLMQKRLQELDVKEELIEAFKVYDKEKNGCIAVDEMKKILQKMGESVSKEEIDEVIKDLISEQIISEWKKQHNSSESIKVDPIDLENQIAQVDPLKLGAYGVKKPLDEKSQSIQDLIAASKRYYPMDRMGNIDEWGAIVNQQVDNYQRAQEQKKLQEKQQSQFYGLELQHEKALKEKQKEIERCEKQNDLELANRKKQEYDTMLNGFKNQQYHIKELLAGDYRQNMSIRQNENRSKRMQELSEGKIANMRVQQEMEQIKQMDLAKKQMIKDMYQQDISQRKGNITYDLLMRDQQKLDAQKLMAENSQVSLDAQRLYKQRYDSMQDQQKQINDNYLSTVKAPEIERRIEEQEKIQKQNEMLRNQAKMTEEMKQQLQRDFAQNNRQILVKQLEDREKLKYLGKEMKHIELEESETKVHDHKNFEELKQKVNKQRQLTYKEMLDNQINSKEINFTERPETKDKREKSLQENLKRLDKYGYNRDYASLINTGNQTARGAKDPIIFQGDSTDNVKYNLTGALDTNQLRKSAILDIGMKNMQSNILGDRGSFNASLKLYRFRESQLEHKLGVHNRSRHLKNLKYTNPSLGLDSDVTFQNYSRNYNKNQLIDRVRKSLESIENEKQDTNLTAPSQEIFHSDDQNLMNITMMNPKEQQIPQDDKKIVKIQKRQNIAKTIRLTLNPLPQQTQNSHTSINIRSPTHQMSGAYSTSINYNTNSLNYNTGSHIPTHHSVANNMHNNQFNKSDLNQDLVHVTQDDDNNSKKRVNKGIQNDGPSTLMNWTLSSSFKLPFIQRKALDSPSTNKNPYKLNTYREIQNRQPSLLLKERSLSKNGSPISNIQGVQIQLKSIKLFMDQDITKKSNKTNKQNRKQQQAKNQLQIQQQKQQFQIEIKQQSQNQPTFPPELSSAQITQNRNFRASKTNLASVDSNKLKRQFFQLAMISSNHNNKLKDLGRHSLIITQKRKSPKLRQSMDQPYFYQNNKNKFNLESIYDTNGNSSKNKKQDKNKQLQQFNPSQPKQQLEDDHMQVAPWLQQSEMRLFSGQRTNSRIFKHDELSASGNTQGLKSKQKMKGLGQSFDSNGTPEAYDSYIFQPSIRISRLIYSAQQH</sequence>
<dbReference type="InterPro" id="IPR011992">
    <property type="entry name" value="EF-hand-dom_pair"/>
</dbReference>
<dbReference type="PANTHER" id="PTHR23048:SF46">
    <property type="entry name" value="TROPONIN C-LIKE ISOFORM X1"/>
    <property type="match status" value="1"/>
</dbReference>
<dbReference type="InterPro" id="IPR050230">
    <property type="entry name" value="CALM/Myosin/TropC-like"/>
</dbReference>
<dbReference type="InterPro" id="IPR002048">
    <property type="entry name" value="EF_hand_dom"/>
</dbReference>
<evidence type="ECO:0000313" key="15">
    <source>
        <dbReference type="Proteomes" id="UP000039865"/>
    </source>
</evidence>
<dbReference type="CDD" id="cd00051">
    <property type="entry name" value="EFh"/>
    <property type="match status" value="2"/>
</dbReference>
<evidence type="ECO:0000256" key="5">
    <source>
        <dbReference type="ARBA" id="ARBA00022737"/>
    </source>
</evidence>
<evidence type="ECO:0000256" key="9">
    <source>
        <dbReference type="ARBA" id="ARBA00025692"/>
    </source>
</evidence>
<dbReference type="PROSITE" id="PS50222">
    <property type="entry name" value="EF_HAND_2"/>
    <property type="match status" value="3"/>
</dbReference>
<dbReference type="Gene3D" id="1.10.238.10">
    <property type="entry name" value="EF-hand"/>
    <property type="match status" value="2"/>
</dbReference>
<comment type="similarity">
    <text evidence="10">Belongs to the troponin C family.</text>
</comment>
<feature type="region of interest" description="Disordered" evidence="12">
    <location>
        <begin position="1054"/>
        <end position="1085"/>
    </location>
</feature>
<evidence type="ECO:0000256" key="12">
    <source>
        <dbReference type="SAM" id="MobiDB-lite"/>
    </source>
</evidence>
<keyword evidence="3" id="KW-0963">Cytoplasm</keyword>
<feature type="domain" description="EF-hand" evidence="13">
    <location>
        <begin position="44"/>
        <end position="79"/>
    </location>
</feature>
<keyword evidence="5" id="KW-0677">Repeat</keyword>
<evidence type="ECO:0000256" key="4">
    <source>
        <dbReference type="ARBA" id="ARBA00022723"/>
    </source>
</evidence>
<evidence type="ECO:0000256" key="3">
    <source>
        <dbReference type="ARBA" id="ARBA00022490"/>
    </source>
</evidence>
<comment type="subcellular location">
    <subcellularLocation>
        <location evidence="1">Cytoplasm</location>
        <location evidence="1">Cytoskeleton</location>
    </subcellularLocation>
</comment>
<comment type="function">
    <text evidence="9">Plays a fundamental role in microtubule organizing center structure and function. Component of the infraciliary lattice (ICL) and the ciliary basal bodies.</text>
</comment>
<evidence type="ECO:0000256" key="10">
    <source>
        <dbReference type="ARBA" id="ARBA00038202"/>
    </source>
</evidence>
<keyword evidence="6" id="KW-0106">Calcium</keyword>
<evidence type="ECO:0000256" key="2">
    <source>
        <dbReference type="ARBA" id="ARBA00005253"/>
    </source>
</evidence>
<evidence type="ECO:0000259" key="13">
    <source>
        <dbReference type="PROSITE" id="PS50222"/>
    </source>
</evidence>
<name>A0A078AKQ0_STYLE</name>
<accession>A0A078AKQ0</accession>
<dbReference type="GO" id="GO:0016460">
    <property type="term" value="C:myosin II complex"/>
    <property type="evidence" value="ECO:0007669"/>
    <property type="project" value="TreeGrafter"/>
</dbReference>
<evidence type="ECO:0000256" key="8">
    <source>
        <dbReference type="ARBA" id="ARBA00023212"/>
    </source>
</evidence>
<dbReference type="SMART" id="SM00054">
    <property type="entry name" value="EFh"/>
    <property type="match status" value="3"/>
</dbReference>